<feature type="chain" id="PRO_5011257770" description="Conjugal transfer protein TraN" evidence="1">
    <location>
        <begin position="25"/>
        <end position="426"/>
    </location>
</feature>
<evidence type="ECO:0000313" key="2">
    <source>
        <dbReference type="EMBL" id="OXE51092.1"/>
    </source>
</evidence>
<dbReference type="RefSeq" id="WP_066591153.1">
    <property type="nucleotide sequence ID" value="NZ_CP065313.1"/>
</dbReference>
<dbReference type="AlphaFoldDB" id="A0A227KRG5"/>
<keyword evidence="1" id="KW-0732">Signal</keyword>
<sequence>MKTFSFALSAVLLTALSLAFQATASSSAAETTGTSSRTDSSYVSANSKMNKEDAMNAAKDAAAGVSIKNILTTGSSTQTVPGYGSDVSELKNLFNKGQGNLLGPGQIKADCCLDKSSMDCRAVQVIYDTNSHPSWPESDFDQILGDRDHVLAGAQKPHPDISDSNEIICETITTTTPPQYEYTACEETTGVITEQCFSGWTEQLEITSLFKCINRTGNVKNITCTNPYVSSVQNYTCLEAPRQSCQIGINIDVESEYVYQCSKQLIQAKTYRCNKVLSVVATPGCEIGKMQQAQAEDHSGLGTDECNGGDIVSLKYACSKDEIPSIRIETNVKNSANFGFEVKALDFDEEREFSNCKGRWTGKTRCVGSSCTTEVKMDVYYKKKNQFVRSGSLSKVFGYQTYSHGAEIDQWTMSCVLEESSTVEYQ</sequence>
<reference evidence="3" key="1">
    <citation type="submission" date="2017-05" db="EMBL/GenBank/DDBJ databases">
        <title>Improved OligoMM genomes.</title>
        <authorList>
            <person name="Garzetti D."/>
        </authorList>
    </citation>
    <scope>NUCLEOTIDE SEQUENCE [LARGE SCALE GENOMIC DNA]</scope>
    <source>
        <strain evidence="3">YL45</strain>
    </source>
</reference>
<organism evidence="2 3">
    <name type="scientific">Turicimonas muris</name>
    <dbReference type="NCBI Taxonomy" id="1796652"/>
    <lineage>
        <taxon>Bacteria</taxon>
        <taxon>Pseudomonadati</taxon>
        <taxon>Pseudomonadota</taxon>
        <taxon>Betaproteobacteria</taxon>
        <taxon>Burkholderiales</taxon>
        <taxon>Sutterellaceae</taxon>
        <taxon>Turicimonas</taxon>
    </lineage>
</organism>
<gene>
    <name evidence="2" type="ORF">ADH67_02005</name>
</gene>
<accession>A0A227KRG5</accession>
<feature type="signal peptide" evidence="1">
    <location>
        <begin position="1"/>
        <end position="24"/>
    </location>
</feature>
<evidence type="ECO:0008006" key="4">
    <source>
        <dbReference type="Google" id="ProtNLM"/>
    </source>
</evidence>
<evidence type="ECO:0000256" key="1">
    <source>
        <dbReference type="SAM" id="SignalP"/>
    </source>
</evidence>
<dbReference type="Proteomes" id="UP000214610">
    <property type="component" value="Unassembled WGS sequence"/>
</dbReference>
<name>A0A227KRG5_9BURK</name>
<dbReference type="GeneID" id="78363296"/>
<protein>
    <recommendedName>
        <fullName evidence="4">Conjugal transfer protein TraN</fullName>
    </recommendedName>
</protein>
<evidence type="ECO:0000313" key="3">
    <source>
        <dbReference type="Proteomes" id="UP000214610"/>
    </source>
</evidence>
<keyword evidence="3" id="KW-1185">Reference proteome</keyword>
<proteinExistence type="predicted"/>
<comment type="caution">
    <text evidence="2">The sequence shown here is derived from an EMBL/GenBank/DDBJ whole genome shotgun (WGS) entry which is preliminary data.</text>
</comment>
<dbReference type="EMBL" id="NHMP01000001">
    <property type="protein sequence ID" value="OXE51092.1"/>
    <property type="molecule type" value="Genomic_DNA"/>
</dbReference>